<dbReference type="GO" id="GO:0016787">
    <property type="term" value="F:hydrolase activity"/>
    <property type="evidence" value="ECO:0007669"/>
    <property type="project" value="UniProtKB-KW"/>
</dbReference>
<evidence type="ECO:0000256" key="2">
    <source>
        <dbReference type="ARBA" id="ARBA00022723"/>
    </source>
</evidence>
<organism evidence="4">
    <name type="scientific">Musca domestica</name>
    <name type="common">House fly</name>
    <dbReference type="NCBI Taxonomy" id="7370"/>
    <lineage>
        <taxon>Eukaryota</taxon>
        <taxon>Metazoa</taxon>
        <taxon>Ecdysozoa</taxon>
        <taxon>Arthropoda</taxon>
        <taxon>Hexapoda</taxon>
        <taxon>Insecta</taxon>
        <taxon>Pterygota</taxon>
        <taxon>Neoptera</taxon>
        <taxon>Endopterygota</taxon>
        <taxon>Diptera</taxon>
        <taxon>Brachycera</taxon>
        <taxon>Muscomorpha</taxon>
        <taxon>Muscoidea</taxon>
        <taxon>Muscidae</taxon>
        <taxon>Musca</taxon>
    </lineage>
</organism>
<sequence>MNDSITLLPPVTNPEKIICIGLNYQDHCEEQNKEPPKEPMFFSKYNNTLVGPRGNVIAHQITDKIDWEIELAVIIGKKCKDVSREYALDHVFGYSVAQDISARDWQKQRNGGQFLIGKSMDTFLPIGPSIVHKSLIKDPHDLEMVCKINGVEKQHGNTNNMIYKIDDIISRLSQSITLQPGDIILTGTPKGVGMHRSPPEYLKPGDVIESEIQCLGKLVNKVVAP</sequence>
<dbReference type="GO" id="GO:0046872">
    <property type="term" value="F:metal ion binding"/>
    <property type="evidence" value="ECO:0007669"/>
    <property type="project" value="UniProtKB-KW"/>
</dbReference>
<proteinExistence type="evidence at transcript level"/>
<evidence type="ECO:0000256" key="1">
    <source>
        <dbReference type="ARBA" id="ARBA00010211"/>
    </source>
</evidence>
<dbReference type="GO" id="GO:0050163">
    <property type="term" value="F:oxaloacetate tautomerase activity"/>
    <property type="evidence" value="ECO:0007669"/>
    <property type="project" value="UniProtKB-ARBA"/>
</dbReference>
<protein>
    <submittedName>
        <fullName evidence="4">Fumarylacetoacetate (FAA) hydrolase</fullName>
    </submittedName>
</protein>
<dbReference type="EMBL" id="KA649281">
    <property type="protein sequence ID" value="AFP63910.1"/>
    <property type="molecule type" value="mRNA"/>
</dbReference>
<evidence type="ECO:0000313" key="4">
    <source>
        <dbReference type="EMBL" id="AFP60617.1"/>
    </source>
</evidence>
<dbReference type="FunFam" id="3.90.850.10:FF:000002">
    <property type="entry name" value="2-hydroxyhepta-2,4-diene-1,7-dioate isomerase"/>
    <property type="match status" value="1"/>
</dbReference>
<dbReference type="PANTHER" id="PTHR42796:SF4">
    <property type="entry name" value="FUMARYLACETOACETATE HYDROLASE DOMAIN-CONTAINING PROTEIN 2A"/>
    <property type="match status" value="1"/>
</dbReference>
<feature type="domain" description="Fumarylacetoacetase-like C-terminal" evidence="3">
    <location>
        <begin position="16"/>
        <end position="223"/>
    </location>
</feature>
<dbReference type="VEuPathDB" id="VectorBase:MDOMA2_004337"/>
<reference evidence="4" key="1">
    <citation type="submission" date="2012-08" db="EMBL/GenBank/DDBJ databases">
        <title>Transcriptome of adult Musca domestica launches a platform for comparative house fly gene expression and characterization of differential gene expression among resistant and susceptible house flies.</title>
        <authorList>
            <person name="Liu N."/>
            <person name="Zhang L."/>
            <person name="Li M."/>
            <person name="Reid W."/>
        </authorList>
    </citation>
    <scope>NUCLEOTIDE SEQUENCE</scope>
    <source>
        <strain evidence="4">ALHF</strain>
        <tissue evidence="4">Whole body</tissue>
    </source>
</reference>
<dbReference type="Pfam" id="PF01557">
    <property type="entry name" value="FAA_hydrolase"/>
    <property type="match status" value="1"/>
</dbReference>
<dbReference type="InterPro" id="IPR051121">
    <property type="entry name" value="FAH"/>
</dbReference>
<dbReference type="GO" id="GO:0006107">
    <property type="term" value="P:oxaloacetate metabolic process"/>
    <property type="evidence" value="ECO:0007669"/>
    <property type="project" value="UniProtKB-ARBA"/>
</dbReference>
<dbReference type="Gene3D" id="3.90.850.10">
    <property type="entry name" value="Fumarylacetoacetase-like, C-terminal domain"/>
    <property type="match status" value="1"/>
</dbReference>
<dbReference type="PANTHER" id="PTHR42796">
    <property type="entry name" value="FUMARYLACETOACETATE HYDROLASE DOMAIN-CONTAINING PROTEIN 2A-RELATED"/>
    <property type="match status" value="1"/>
</dbReference>
<dbReference type="InterPro" id="IPR036663">
    <property type="entry name" value="Fumarylacetoacetase_C_sf"/>
</dbReference>
<dbReference type="InterPro" id="IPR011234">
    <property type="entry name" value="Fumarylacetoacetase-like_C"/>
</dbReference>
<keyword evidence="2" id="KW-0479">Metal-binding</keyword>
<dbReference type="EMBL" id="KA645988">
    <property type="protein sequence ID" value="AFP60617.1"/>
    <property type="molecule type" value="mRNA"/>
</dbReference>
<dbReference type="VEuPathDB" id="VectorBase:MDOA007336"/>
<accession>T1PDK5</accession>
<keyword evidence="4" id="KW-0378">Hydrolase</keyword>
<dbReference type="AlphaFoldDB" id="T1PDK5"/>
<name>T1PDK5_MUSDO</name>
<dbReference type="SUPFAM" id="SSF56529">
    <property type="entry name" value="FAH"/>
    <property type="match status" value="1"/>
</dbReference>
<evidence type="ECO:0000259" key="3">
    <source>
        <dbReference type="Pfam" id="PF01557"/>
    </source>
</evidence>
<comment type="similarity">
    <text evidence="1">Belongs to the FAH family.</text>
</comment>